<accession>V8G887</accession>
<reference evidence="1 2" key="1">
    <citation type="submission" date="2013-11" db="EMBL/GenBank/DDBJ databases">
        <title>Genomic analysis of Pelistega sp. HM-7.</title>
        <authorList>
            <person name="Kumbhare S.V."/>
            <person name="Shetty S.A."/>
            <person name="Sharma O."/>
            <person name="Dhotre D.P."/>
        </authorList>
    </citation>
    <scope>NUCLEOTIDE SEQUENCE [LARGE SCALE GENOMIC DNA]</scope>
    <source>
        <strain evidence="1 2">HM-7</strain>
    </source>
</reference>
<dbReference type="AlphaFoldDB" id="V8G887"/>
<comment type="caution">
    <text evidence="1">The sequence shown here is derived from an EMBL/GenBank/DDBJ whole genome shotgun (WGS) entry which is preliminary data.</text>
</comment>
<dbReference type="OrthoDB" id="9796641at2"/>
<dbReference type="RefSeq" id="WP_023949860.1">
    <property type="nucleotide sequence ID" value="NZ_AYSV01000045.1"/>
</dbReference>
<dbReference type="Proteomes" id="UP000018766">
    <property type="component" value="Unassembled WGS sequence"/>
</dbReference>
<proteinExistence type="predicted"/>
<evidence type="ECO:0000313" key="1">
    <source>
        <dbReference type="EMBL" id="ETD72615.1"/>
    </source>
</evidence>
<gene>
    <name evidence="1" type="ORF">V757_03180</name>
</gene>
<protein>
    <recommendedName>
        <fullName evidence="3">BrnA antitoxin of type II toxin-antitoxin system</fullName>
    </recommendedName>
</protein>
<dbReference type="PATRIC" id="fig|1414851.3.peg.630"/>
<name>V8G887_9BURK</name>
<sequence length="102" mass="11477">MPPLKPNHISPTDEEDAAITAAAMADPDTFHPTEENLARLSQIKPYRIRVRGRPIGSGQKQQLTVRFDTDVVTAFRTLGKGWQTKMNNALKDWLLHNDPSKL</sequence>
<evidence type="ECO:0000313" key="2">
    <source>
        <dbReference type="Proteomes" id="UP000018766"/>
    </source>
</evidence>
<dbReference type="InterPro" id="IPR025528">
    <property type="entry name" value="BrnA_antitoxin"/>
</dbReference>
<dbReference type="EMBL" id="AYSV01000045">
    <property type="protein sequence ID" value="ETD72615.1"/>
    <property type="molecule type" value="Genomic_DNA"/>
</dbReference>
<keyword evidence="2" id="KW-1185">Reference proteome</keyword>
<dbReference type="Pfam" id="PF14384">
    <property type="entry name" value="BrnA_antitoxin"/>
    <property type="match status" value="1"/>
</dbReference>
<evidence type="ECO:0008006" key="3">
    <source>
        <dbReference type="Google" id="ProtNLM"/>
    </source>
</evidence>
<organism evidence="1 2">
    <name type="scientific">Pelistega indica</name>
    <dbReference type="NCBI Taxonomy" id="1414851"/>
    <lineage>
        <taxon>Bacteria</taxon>
        <taxon>Pseudomonadati</taxon>
        <taxon>Pseudomonadota</taxon>
        <taxon>Betaproteobacteria</taxon>
        <taxon>Burkholderiales</taxon>
        <taxon>Alcaligenaceae</taxon>
        <taxon>Pelistega</taxon>
    </lineage>
</organism>